<dbReference type="GO" id="GO:0006623">
    <property type="term" value="P:protein targeting to vacuole"/>
    <property type="evidence" value="ECO:0007669"/>
    <property type="project" value="TreeGrafter"/>
</dbReference>
<feature type="domain" description="Chorein N-terminal" evidence="3">
    <location>
        <begin position="11"/>
        <end position="162"/>
    </location>
</feature>
<gene>
    <name evidence="4" type="ORF">NP493_494g04045</name>
</gene>
<dbReference type="GO" id="GO:0045053">
    <property type="term" value="P:protein retention in Golgi apparatus"/>
    <property type="evidence" value="ECO:0007669"/>
    <property type="project" value="TreeGrafter"/>
</dbReference>
<dbReference type="AlphaFoldDB" id="A0AAD9KXX9"/>
<dbReference type="InterPro" id="IPR026854">
    <property type="entry name" value="VPS13_N"/>
</dbReference>
<evidence type="ECO:0000313" key="4">
    <source>
        <dbReference type="EMBL" id="KAK2179375.1"/>
    </source>
</evidence>
<proteinExistence type="inferred from homology"/>
<comment type="caution">
    <text evidence="4">The sequence shown here is derived from an EMBL/GenBank/DDBJ whole genome shotgun (WGS) entry which is preliminary data.</text>
</comment>
<reference evidence="4" key="1">
    <citation type="journal article" date="2023" name="Mol. Biol. Evol.">
        <title>Third-Generation Sequencing Reveals the Adaptive Role of the Epigenome in Three Deep-Sea Polychaetes.</title>
        <authorList>
            <person name="Perez M."/>
            <person name="Aroh O."/>
            <person name="Sun Y."/>
            <person name="Lan Y."/>
            <person name="Juniper S.K."/>
            <person name="Young C.R."/>
            <person name="Angers B."/>
            <person name="Qian P.Y."/>
        </authorList>
    </citation>
    <scope>NUCLEOTIDE SEQUENCE</scope>
    <source>
        <strain evidence="4">R07B-5</strain>
    </source>
</reference>
<protein>
    <recommendedName>
        <fullName evidence="3">Chorein N-terminal domain-containing protein</fullName>
    </recommendedName>
</protein>
<evidence type="ECO:0000313" key="5">
    <source>
        <dbReference type="Proteomes" id="UP001209878"/>
    </source>
</evidence>
<keyword evidence="5" id="KW-1185">Reference proteome</keyword>
<name>A0AAD9KXX9_RIDPI</name>
<evidence type="ECO:0000259" key="3">
    <source>
        <dbReference type="Pfam" id="PF12624"/>
    </source>
</evidence>
<comment type="similarity">
    <text evidence="1">Belongs to the VPS13 family.</text>
</comment>
<dbReference type="Proteomes" id="UP001209878">
    <property type="component" value="Unassembled WGS sequence"/>
</dbReference>
<accession>A0AAD9KXX9</accession>
<sequence>MESKCDVFVTGRIHLTIPWTSLYTSPVTAVLEDVYILVSPVADRKYDAAKDTARRNAIKRQILEKLENPQGQNKDGTSVEDQGFTEKLMATIVNNIQISVHRIHIRYEDVTNPQHPFSCGVMLKTLTAETTNVHWKPTQIDGNATRIHKLVQLEGLSFYWNPYLHEQSMVRNQVNTSIWRVGVW</sequence>
<evidence type="ECO:0000256" key="1">
    <source>
        <dbReference type="ARBA" id="ARBA00006545"/>
    </source>
</evidence>
<keyword evidence="2" id="KW-0813">Transport</keyword>
<dbReference type="Pfam" id="PF12624">
    <property type="entry name" value="VPS13_N"/>
    <property type="match status" value="1"/>
</dbReference>
<organism evidence="4 5">
    <name type="scientific">Ridgeia piscesae</name>
    <name type="common">Tubeworm</name>
    <dbReference type="NCBI Taxonomy" id="27915"/>
    <lineage>
        <taxon>Eukaryota</taxon>
        <taxon>Metazoa</taxon>
        <taxon>Spiralia</taxon>
        <taxon>Lophotrochozoa</taxon>
        <taxon>Annelida</taxon>
        <taxon>Polychaeta</taxon>
        <taxon>Sedentaria</taxon>
        <taxon>Canalipalpata</taxon>
        <taxon>Sabellida</taxon>
        <taxon>Siboglinidae</taxon>
        <taxon>Ridgeia</taxon>
    </lineage>
</organism>
<evidence type="ECO:0000256" key="2">
    <source>
        <dbReference type="ARBA" id="ARBA00022448"/>
    </source>
</evidence>
<dbReference type="PANTHER" id="PTHR16166">
    <property type="entry name" value="VACUOLAR PROTEIN SORTING-ASSOCIATED PROTEIN VPS13"/>
    <property type="match status" value="1"/>
</dbReference>
<dbReference type="PANTHER" id="PTHR16166:SF93">
    <property type="entry name" value="INTERMEMBRANE LIPID TRANSFER PROTEIN VPS13"/>
    <property type="match status" value="1"/>
</dbReference>
<dbReference type="InterPro" id="IPR026847">
    <property type="entry name" value="VPS13"/>
</dbReference>
<dbReference type="EMBL" id="JAODUO010000494">
    <property type="protein sequence ID" value="KAK2179375.1"/>
    <property type="molecule type" value="Genomic_DNA"/>
</dbReference>